<proteinExistence type="predicted"/>
<keyword evidence="2" id="KW-1185">Reference proteome</keyword>
<evidence type="ECO:0000313" key="2">
    <source>
        <dbReference type="Proteomes" id="UP000251717"/>
    </source>
</evidence>
<comment type="caution">
    <text evidence="1">The sequence shown here is derived from an EMBL/GenBank/DDBJ whole genome shotgun (WGS) entry which is preliminary data.</text>
</comment>
<dbReference type="RefSeq" id="WP_116591222.1">
    <property type="nucleotide sequence ID" value="NZ_MZGS01000014.1"/>
</dbReference>
<accession>A0A315XNY8</accession>
<dbReference type="AlphaFoldDB" id="A0A315XNY8"/>
<evidence type="ECO:0000313" key="1">
    <source>
        <dbReference type="EMBL" id="PWB88086.1"/>
    </source>
</evidence>
<name>A0A315XNY8_9EURY</name>
<reference evidence="1 2" key="1">
    <citation type="submission" date="2017-03" db="EMBL/GenBank/DDBJ databases">
        <title>Genome sequence of Methanobrevibacter thaueri.</title>
        <authorList>
            <person name="Poehlein A."/>
            <person name="Seedorf H."/>
            <person name="Daniel R."/>
        </authorList>
    </citation>
    <scope>NUCLEOTIDE SEQUENCE [LARGE SCALE GENOMIC DNA]</scope>
    <source>
        <strain evidence="1 2">DSM 11995</strain>
    </source>
</reference>
<gene>
    <name evidence="1" type="ORF">MBBTH_02300</name>
</gene>
<dbReference type="Proteomes" id="UP000251717">
    <property type="component" value="Unassembled WGS sequence"/>
</dbReference>
<organism evidence="1 2">
    <name type="scientific">Methanobrevibacter thaueri</name>
    <dbReference type="NCBI Taxonomy" id="190975"/>
    <lineage>
        <taxon>Archaea</taxon>
        <taxon>Methanobacteriati</taxon>
        <taxon>Methanobacteriota</taxon>
        <taxon>Methanomada group</taxon>
        <taxon>Methanobacteria</taxon>
        <taxon>Methanobacteriales</taxon>
        <taxon>Methanobacteriaceae</taxon>
        <taxon>Methanobrevibacter</taxon>
    </lineage>
</organism>
<evidence type="ECO:0008006" key="3">
    <source>
        <dbReference type="Google" id="ProtNLM"/>
    </source>
</evidence>
<sequence length="573" mass="67665">MSRINIYKINNDLENQLIQELTDENDYELSDEEFNFELESNYLENIQYNFSMHLYYKDEQQEKGLSWNWVREQFNLGDVNYSVKPKAVLLINEYKIDVTKPDEFEDNIYAVSFGYAFHTLKHFSDKDWPIKFAEHITLNKVKSMTVLSPNSVINKRINNYVNFKDILLDSGEALNQLSANLELDDDFNDFKNSITISNSIIFDVTNPNLESLPYIIDYITFINGSDEIVNSIPYFKEVQSKIKKEELDNELIGTIFADIEEKHETPCIDICEFILVDGVLKFFNQFDNFKLKYKRLSKENIGSLTVNEIYNFIEEKLDDEDNPLEIKIFFEDSEIGSSFVKLKDIISYDSFESPAILDGGSWWVYNSKYMDDLKNSINDLDVEYEIGFDFHEENYLRFVRGKAQEEGLDFDNMDDNTKKRYKQKWYKERVFNLLREEDGFICNDRFKDYVDSYDIEVADLFKLDEKSMFSVKIGGASNLIYVVDQSLIPLKLIDNGEIRDIENDEIPELNKDSIKNVYLWLILTRKTKLPVRNGKPDLNEINSISLKNRIDYWKKEVIKSRRNPKIRINYIDF</sequence>
<protein>
    <recommendedName>
        <fullName evidence="3">Sporadically distributed protein, TIGR04141 family</fullName>
    </recommendedName>
</protein>
<dbReference type="EMBL" id="MZGS01000014">
    <property type="protein sequence ID" value="PWB88086.1"/>
    <property type="molecule type" value="Genomic_DNA"/>
</dbReference>